<dbReference type="EMBL" id="JABCRI010000007">
    <property type="protein sequence ID" value="KAF8402967.1"/>
    <property type="molecule type" value="Genomic_DNA"/>
</dbReference>
<name>A0A834ZI02_TETSI</name>
<accession>A0A834ZI02</accession>
<protein>
    <submittedName>
        <fullName evidence="1">Uncharacterized protein</fullName>
    </submittedName>
</protein>
<dbReference type="OrthoDB" id="9989223at2759"/>
<proteinExistence type="predicted"/>
<evidence type="ECO:0000313" key="1">
    <source>
        <dbReference type="EMBL" id="KAF8402967.1"/>
    </source>
</evidence>
<comment type="caution">
    <text evidence="1">The sequence shown here is derived from an EMBL/GenBank/DDBJ whole genome shotgun (WGS) entry which is preliminary data.</text>
</comment>
<dbReference type="AlphaFoldDB" id="A0A834ZI02"/>
<dbReference type="Proteomes" id="UP000655225">
    <property type="component" value="Unassembled WGS sequence"/>
</dbReference>
<reference evidence="1 2" key="1">
    <citation type="submission" date="2020-04" db="EMBL/GenBank/DDBJ databases">
        <title>Plant Genome Project.</title>
        <authorList>
            <person name="Zhang R.-G."/>
        </authorList>
    </citation>
    <scope>NUCLEOTIDE SEQUENCE [LARGE SCALE GENOMIC DNA]</scope>
    <source>
        <strain evidence="1">YNK0</strain>
        <tissue evidence="1">Leaf</tissue>
    </source>
</reference>
<evidence type="ECO:0000313" key="2">
    <source>
        <dbReference type="Proteomes" id="UP000655225"/>
    </source>
</evidence>
<organism evidence="1 2">
    <name type="scientific">Tetracentron sinense</name>
    <name type="common">Spur-leaf</name>
    <dbReference type="NCBI Taxonomy" id="13715"/>
    <lineage>
        <taxon>Eukaryota</taxon>
        <taxon>Viridiplantae</taxon>
        <taxon>Streptophyta</taxon>
        <taxon>Embryophyta</taxon>
        <taxon>Tracheophyta</taxon>
        <taxon>Spermatophyta</taxon>
        <taxon>Magnoliopsida</taxon>
        <taxon>Trochodendrales</taxon>
        <taxon>Trochodendraceae</taxon>
        <taxon>Tetracentron</taxon>
    </lineage>
</organism>
<sequence length="52" mass="6010">MDIFKFQSNKKHGDFGFTDVPLRDDQGEYLCKVADRANPMTRSATRDTLLCR</sequence>
<gene>
    <name evidence="1" type="ORF">HHK36_011060</name>
</gene>
<keyword evidence="2" id="KW-1185">Reference proteome</keyword>